<keyword evidence="4 11" id="KW-0396">Initiation factor</keyword>
<reference evidence="12" key="1">
    <citation type="submission" date="2018-06" db="EMBL/GenBank/DDBJ databases">
        <authorList>
            <person name="Guldener U."/>
        </authorList>
    </citation>
    <scope>NUCLEOTIDE SEQUENCE [LARGE SCALE GENOMIC DNA]</scope>
    <source>
        <strain evidence="12">UTAD17</strain>
    </source>
</reference>
<keyword evidence="12" id="KW-1185">Reference proteome</keyword>
<keyword evidence="3" id="KW-0963">Cytoplasm</keyword>
<evidence type="ECO:0000256" key="1">
    <source>
        <dbReference type="ARBA" id="ARBA00004514"/>
    </source>
</evidence>
<dbReference type="InterPro" id="IPR029044">
    <property type="entry name" value="Nucleotide-diphossugar_trans"/>
</dbReference>
<dbReference type="PANTHER" id="PTHR45989">
    <property type="entry name" value="TRANSLATION INITIATION FACTOR EIF-2B SUBUNIT GAMMA"/>
    <property type="match status" value="1"/>
</dbReference>
<dbReference type="InterPro" id="IPR051960">
    <property type="entry name" value="eIF2B_gamma"/>
</dbReference>
<dbReference type="GO" id="GO:0005085">
    <property type="term" value="F:guanyl-nucleotide exchange factor activity"/>
    <property type="evidence" value="ECO:0007669"/>
    <property type="project" value="TreeGrafter"/>
</dbReference>
<dbReference type="GO" id="GO:0002183">
    <property type="term" value="P:cytoplasmic translational initiation"/>
    <property type="evidence" value="ECO:0007669"/>
    <property type="project" value="TreeGrafter"/>
</dbReference>
<evidence type="ECO:0000256" key="5">
    <source>
        <dbReference type="ARBA" id="ARBA00022917"/>
    </source>
</evidence>
<accession>A0A376B1F6</accession>
<organism evidence="11 12">
    <name type="scientific">Saccharomycodes ludwigii</name>
    <dbReference type="NCBI Taxonomy" id="36035"/>
    <lineage>
        <taxon>Eukaryota</taxon>
        <taxon>Fungi</taxon>
        <taxon>Dikarya</taxon>
        <taxon>Ascomycota</taxon>
        <taxon>Saccharomycotina</taxon>
        <taxon>Saccharomycetes</taxon>
        <taxon>Saccharomycodales</taxon>
        <taxon>Saccharomycodaceae</taxon>
        <taxon>Saccharomycodes</taxon>
    </lineage>
</organism>
<feature type="compositionally biased region" description="Acidic residues" evidence="9">
    <location>
        <begin position="455"/>
        <end position="480"/>
    </location>
</feature>
<evidence type="ECO:0000259" key="10">
    <source>
        <dbReference type="Pfam" id="PF25084"/>
    </source>
</evidence>
<proteinExistence type="inferred from homology"/>
<name>A0A376B1F6_9ASCO</name>
<feature type="domain" description="EIF2B subunit epsilon/gamma LbH" evidence="10">
    <location>
        <begin position="349"/>
        <end position="439"/>
    </location>
</feature>
<dbReference type="SUPFAM" id="SSF53448">
    <property type="entry name" value="Nucleotide-diphospho-sugar transferases"/>
    <property type="match status" value="1"/>
</dbReference>
<evidence type="ECO:0000256" key="2">
    <source>
        <dbReference type="ARBA" id="ARBA00007878"/>
    </source>
</evidence>
<dbReference type="CDD" id="cd04652">
    <property type="entry name" value="LbH_eIF2B_gamma_C"/>
    <property type="match status" value="1"/>
</dbReference>
<dbReference type="PANTHER" id="PTHR45989:SF1">
    <property type="entry name" value="TRANSLATION INITIATION FACTOR EIF-2B SUBUNIT GAMMA"/>
    <property type="match status" value="1"/>
</dbReference>
<comment type="similarity">
    <text evidence="2">Belongs to the eIF-2B gamma/epsilon subunits family.</text>
</comment>
<dbReference type="VEuPathDB" id="FungiDB:SCODWIG_00075"/>
<evidence type="ECO:0000256" key="7">
    <source>
        <dbReference type="ARBA" id="ARBA00044229"/>
    </source>
</evidence>
<dbReference type="Gene3D" id="3.90.550.10">
    <property type="entry name" value="Spore Coat Polysaccharide Biosynthesis Protein SpsA, Chain A"/>
    <property type="match status" value="1"/>
</dbReference>
<comment type="subcellular location">
    <subcellularLocation>
        <location evidence="1">Cytoplasm</location>
        <location evidence="1">Cytosol</location>
    </subcellularLocation>
</comment>
<protein>
    <recommendedName>
        <fullName evidence="6">Translation initiation factor eIF2B subunit gamma</fullName>
    </recommendedName>
    <alternativeName>
        <fullName evidence="7">eIF2B GDP-GTP exchange factor subunit gamma</fullName>
    </alternativeName>
</protein>
<feature type="region of interest" description="Disordered" evidence="9">
    <location>
        <begin position="454"/>
        <end position="513"/>
    </location>
</feature>
<comment type="subunit">
    <text evidence="8">Component of the translation initiation factor 2B (eIF2B) complex which is a heterodecamer of two sets of five different subunits: alpha, beta, gamma, delta and epsilon. Subunits alpha, beta and delta comprise a regulatory subcomplex and subunits epsilon and gamma comprise a catalytic subcomplex. Within the complex, the hexameric regulatory complex resides at the center, with the two heterodimeric catalytic subcomplexes bound on opposite sides.</text>
</comment>
<evidence type="ECO:0000256" key="8">
    <source>
        <dbReference type="ARBA" id="ARBA00046432"/>
    </source>
</evidence>
<dbReference type="GO" id="GO:0005851">
    <property type="term" value="C:eukaryotic translation initiation factor 2B complex"/>
    <property type="evidence" value="ECO:0007669"/>
    <property type="project" value="TreeGrafter"/>
</dbReference>
<dbReference type="AlphaFoldDB" id="A0A376B1F6"/>
<keyword evidence="5" id="KW-0648">Protein biosynthesis</keyword>
<gene>
    <name evidence="11" type="ORF">SCODWIG_00075</name>
</gene>
<dbReference type="InterPro" id="IPR056764">
    <property type="entry name" value="LbH_EIF2B3/5"/>
</dbReference>
<dbReference type="EMBL" id="UFAJ01000005">
    <property type="protein sequence ID" value="SSD58314.1"/>
    <property type="molecule type" value="Genomic_DNA"/>
</dbReference>
<sequence>MDYQAFIFCGKGHGLEPFSKTRGDTGIVKALLPVGNKPMIEYVLDWCEQAGFKEINIVIDKNDLDLLKEGLGSYLLRREESYKKLMKNLNSVSPFTNSSSTLSSASVGHNYSSSGNGSASGVNLSHNLKKPTPIKFISSECQNTGECLAKELLPKITSNFVLLPCDFITDIPPQILSYQFLNMSDDNLCMSVYYKNKFENIDKKQLSNCFTVYSEEEDSPVLLDIYSKESVDKNKYLQIRTQLLWRFPKATVSTTLLNSFIYFCSYKLVSILGDAENKINCNKSLTKVFRDLSRRSWQHSTKKETVGIFVIPEVGNFLRSNNLSSYMEANRYILKVRSTYSSNNTSAHTHNNNSTVGGDSFVGGNCTFGEKTNIKKSVIGNNCKIGKKCRIVGCVIFPNLEIEDDCHIENCIIGNFAKISKKCKLTNCYVESSYEVGEKSMLKGETLKSLYLADNSDEDNNNNENDEDNDHDDDDDDDDEYMYREEISGEDDEEDGEGYEYDDEYGDDDIFER</sequence>
<evidence type="ECO:0000256" key="9">
    <source>
        <dbReference type="SAM" id="MobiDB-lite"/>
    </source>
</evidence>
<evidence type="ECO:0000313" key="12">
    <source>
        <dbReference type="Proteomes" id="UP000262825"/>
    </source>
</evidence>
<dbReference type="Proteomes" id="UP000262825">
    <property type="component" value="Unassembled WGS sequence"/>
</dbReference>
<evidence type="ECO:0000256" key="4">
    <source>
        <dbReference type="ARBA" id="ARBA00022540"/>
    </source>
</evidence>
<dbReference type="GO" id="GO:0005829">
    <property type="term" value="C:cytosol"/>
    <property type="evidence" value="ECO:0007669"/>
    <property type="project" value="UniProtKB-SubCell"/>
</dbReference>
<dbReference type="GO" id="GO:0003743">
    <property type="term" value="F:translation initiation factor activity"/>
    <property type="evidence" value="ECO:0007669"/>
    <property type="project" value="UniProtKB-KW"/>
</dbReference>
<dbReference type="Gene3D" id="2.160.10.10">
    <property type="entry name" value="Hexapeptide repeat proteins"/>
    <property type="match status" value="1"/>
</dbReference>
<evidence type="ECO:0000313" key="11">
    <source>
        <dbReference type="EMBL" id="SSD58314.1"/>
    </source>
</evidence>
<dbReference type="Pfam" id="PF25084">
    <property type="entry name" value="LbH_EIF2B"/>
    <property type="match status" value="1"/>
</dbReference>
<evidence type="ECO:0000256" key="3">
    <source>
        <dbReference type="ARBA" id="ARBA00022490"/>
    </source>
</evidence>
<feature type="compositionally biased region" description="Acidic residues" evidence="9">
    <location>
        <begin position="488"/>
        <end position="513"/>
    </location>
</feature>
<evidence type="ECO:0000256" key="6">
    <source>
        <dbReference type="ARBA" id="ARBA00044196"/>
    </source>
</evidence>